<name>A0A7X2MZ64_9CLOT</name>
<feature type="domain" description="Cell envelope-related transcriptional attenuator" evidence="3">
    <location>
        <begin position="81"/>
        <end position="238"/>
    </location>
</feature>
<evidence type="ECO:0000313" key="5">
    <source>
        <dbReference type="Proteomes" id="UP000460287"/>
    </source>
</evidence>
<keyword evidence="2" id="KW-1133">Transmembrane helix</keyword>
<dbReference type="PANTHER" id="PTHR33392">
    <property type="entry name" value="POLYISOPRENYL-TEICHOIC ACID--PEPTIDOGLYCAN TEICHOIC ACID TRANSFERASE TAGU"/>
    <property type="match status" value="1"/>
</dbReference>
<evidence type="ECO:0000313" key="4">
    <source>
        <dbReference type="EMBL" id="MSR91783.1"/>
    </source>
</evidence>
<dbReference type="InterPro" id="IPR050922">
    <property type="entry name" value="LytR/CpsA/Psr_CW_biosynth"/>
</dbReference>
<comment type="similarity">
    <text evidence="1">Belongs to the LytR/CpsA/Psr (LCP) family.</text>
</comment>
<dbReference type="PANTHER" id="PTHR33392:SF6">
    <property type="entry name" value="POLYISOPRENYL-TEICHOIC ACID--PEPTIDOGLYCAN TEICHOIC ACID TRANSFERASE TAGU"/>
    <property type="match status" value="1"/>
</dbReference>
<keyword evidence="5" id="KW-1185">Reference proteome</keyword>
<evidence type="ECO:0000256" key="2">
    <source>
        <dbReference type="SAM" id="Phobius"/>
    </source>
</evidence>
<sequence length="320" mass="36611">MRARKKKKRKILPVILLIILFIIVCFGVTAFSYLNKIKTVKINDKNLGVTEESKMPFNNVEGKHKVKNILLMGVDNQENASDSNIVLSIDSTAKKIKMSSLMRDTYVDLGEGRPITKLNYAYHYGGCDLSVKTVNELFKLDITDYVKVDFEGLMKIIDYVGGLEINVNEQEFKYLNSYAKDIAKITNTKYTPISAPGKQLLNGQQATAYCRFRYDNNFDYGRTKRQRDVLFKLFNKFKEIPVTSYPDTAANILPNLETSLSQLELIELGVNASLYGKNGIAETRCPYDGLKSDATIKGIYYMKWDQDKNVEKLHKFIYFE</sequence>
<dbReference type="Pfam" id="PF03816">
    <property type="entry name" value="LytR_cpsA_psr"/>
    <property type="match status" value="1"/>
</dbReference>
<keyword evidence="2" id="KW-0812">Transmembrane</keyword>
<dbReference type="EMBL" id="VULX01000015">
    <property type="protein sequence ID" value="MSR91783.1"/>
    <property type="molecule type" value="Genomic_DNA"/>
</dbReference>
<dbReference type="Proteomes" id="UP000460287">
    <property type="component" value="Unassembled WGS sequence"/>
</dbReference>
<organism evidence="4 5">
    <name type="scientific">Inconstantimicrobium porci</name>
    <dbReference type="NCBI Taxonomy" id="2652291"/>
    <lineage>
        <taxon>Bacteria</taxon>
        <taxon>Bacillati</taxon>
        <taxon>Bacillota</taxon>
        <taxon>Clostridia</taxon>
        <taxon>Eubacteriales</taxon>
        <taxon>Clostridiaceae</taxon>
        <taxon>Inconstantimicrobium</taxon>
    </lineage>
</organism>
<comment type="caution">
    <text evidence="4">The sequence shown here is derived from an EMBL/GenBank/DDBJ whole genome shotgun (WGS) entry which is preliminary data.</text>
</comment>
<reference evidence="4 5" key="1">
    <citation type="submission" date="2019-08" db="EMBL/GenBank/DDBJ databases">
        <title>In-depth cultivation of the pig gut microbiome towards novel bacterial diversity and tailored functional studies.</title>
        <authorList>
            <person name="Wylensek D."/>
            <person name="Hitch T.C.A."/>
            <person name="Clavel T."/>
        </authorList>
    </citation>
    <scope>NUCLEOTIDE SEQUENCE [LARGE SCALE GENOMIC DNA]</scope>
    <source>
        <strain evidence="4 5">WCA-383-APC-5B</strain>
    </source>
</reference>
<dbReference type="Gene3D" id="3.40.630.190">
    <property type="entry name" value="LCP protein"/>
    <property type="match status" value="1"/>
</dbReference>
<evidence type="ECO:0000259" key="3">
    <source>
        <dbReference type="Pfam" id="PF03816"/>
    </source>
</evidence>
<gene>
    <name evidence="4" type="ORF">FYJ33_10305</name>
</gene>
<proteinExistence type="inferred from homology"/>
<dbReference type="NCBIfam" id="TIGR00350">
    <property type="entry name" value="lytR_cpsA_psr"/>
    <property type="match status" value="1"/>
</dbReference>
<protein>
    <submittedName>
        <fullName evidence="4">LytR family transcriptional regulator</fullName>
    </submittedName>
</protein>
<evidence type="ECO:0000256" key="1">
    <source>
        <dbReference type="ARBA" id="ARBA00006068"/>
    </source>
</evidence>
<feature type="transmembrane region" description="Helical" evidence="2">
    <location>
        <begin position="12"/>
        <end position="34"/>
    </location>
</feature>
<accession>A0A7X2MZ64</accession>
<dbReference type="InterPro" id="IPR004474">
    <property type="entry name" value="LytR_CpsA_psr"/>
</dbReference>
<keyword evidence="2" id="KW-0472">Membrane</keyword>
<dbReference type="AlphaFoldDB" id="A0A7X2MZ64"/>
<dbReference type="RefSeq" id="WP_154531681.1">
    <property type="nucleotide sequence ID" value="NZ_VULX01000015.1"/>
</dbReference>